<organism evidence="1 2">
    <name type="scientific">Ketogulonicigenium vulgare (strain WSH-001)</name>
    <dbReference type="NCBI Taxonomy" id="759362"/>
    <lineage>
        <taxon>Bacteria</taxon>
        <taxon>Pseudomonadati</taxon>
        <taxon>Pseudomonadota</taxon>
        <taxon>Alphaproteobacteria</taxon>
        <taxon>Rhodobacterales</taxon>
        <taxon>Roseobacteraceae</taxon>
        <taxon>Ketogulonicigenium</taxon>
    </lineage>
</organism>
<accession>F9Y9R5</accession>
<dbReference type="RefSeq" id="WP_013384762.1">
    <property type="nucleotide sequence ID" value="NC_017384.1"/>
</dbReference>
<name>F9Y9R5_KETVW</name>
<dbReference type="EMBL" id="CP002018">
    <property type="protein sequence ID" value="AEM41403.1"/>
    <property type="molecule type" value="Genomic_DNA"/>
</dbReference>
<dbReference type="OrthoDB" id="7856226at2"/>
<dbReference type="Gene3D" id="2.40.128.380">
    <property type="entry name" value="T3SS negative regulator GrlR"/>
    <property type="match status" value="1"/>
</dbReference>
<dbReference type="HOGENOM" id="CLU_2180318_0_0_5"/>
<dbReference type="KEGG" id="kvl:KVU_1564"/>
<reference evidence="1 2" key="1">
    <citation type="journal article" date="2011" name="J. Bacteriol.">
        <title>Complete genome sequence of the industrial strain Ketogulonicigenium vulgare WSH-001.</title>
        <authorList>
            <person name="Liu L."/>
            <person name="Li Y."/>
            <person name="Zhang J."/>
            <person name="Zhou Z."/>
            <person name="Liu J."/>
            <person name="Li X."/>
            <person name="Zhou J."/>
            <person name="Du G."/>
            <person name="Wang L."/>
            <person name="Chen J."/>
        </authorList>
    </citation>
    <scope>NUCLEOTIDE SEQUENCE [LARGE SCALE GENOMIC DNA]</scope>
    <source>
        <strain evidence="1 2">WSH-001</strain>
    </source>
</reference>
<evidence type="ECO:0000313" key="2">
    <source>
        <dbReference type="Proteomes" id="UP000000692"/>
    </source>
</evidence>
<protein>
    <recommendedName>
        <fullName evidence="3">Type III secretion system (T3SS) negative regulator GrlR</fullName>
    </recommendedName>
</protein>
<evidence type="ECO:0000313" key="1">
    <source>
        <dbReference type="EMBL" id="AEM41403.1"/>
    </source>
</evidence>
<sequence length="109" mass="11776">MIDGFYSVEFETVLGSGGGVVVLEDGSLRGGDSKRYFLGSYRIEDQKLLADVHVGTHMDKLDIPPVFGVNELDLKITGKLTASAAIEGTARSPQRPDSVMVFNMKRISG</sequence>
<dbReference type="InterPro" id="IPR043019">
    <property type="entry name" value="GrlR_sf"/>
</dbReference>
<keyword evidence="2" id="KW-1185">Reference proteome</keyword>
<evidence type="ECO:0008006" key="3">
    <source>
        <dbReference type="Google" id="ProtNLM"/>
    </source>
</evidence>
<gene>
    <name evidence="1" type="ordered locus">KVU_1564</name>
</gene>
<dbReference type="Proteomes" id="UP000000692">
    <property type="component" value="Chromosome"/>
</dbReference>
<dbReference type="AlphaFoldDB" id="F9Y9R5"/>
<proteinExistence type="predicted"/>